<dbReference type="InterPro" id="IPR021136">
    <property type="entry name" value="Flagellar_hook_control-like_C"/>
</dbReference>
<feature type="compositionally biased region" description="Low complexity" evidence="1">
    <location>
        <begin position="440"/>
        <end position="451"/>
    </location>
</feature>
<evidence type="ECO:0000313" key="4">
    <source>
        <dbReference type="Proteomes" id="UP000037507"/>
    </source>
</evidence>
<organism evidence="3 4">
    <name type="scientific">Limnohabitans planktonicus II-D5</name>
    <dbReference type="NCBI Taxonomy" id="1293045"/>
    <lineage>
        <taxon>Bacteria</taxon>
        <taxon>Pseudomonadati</taxon>
        <taxon>Pseudomonadota</taxon>
        <taxon>Betaproteobacteria</taxon>
        <taxon>Burkholderiales</taxon>
        <taxon>Comamonadaceae</taxon>
        <taxon>Limnohabitans</taxon>
    </lineage>
</organism>
<keyword evidence="4" id="KW-1185">Reference proteome</keyword>
<dbReference type="OrthoDB" id="9157214at2"/>
<dbReference type="CDD" id="cd17470">
    <property type="entry name" value="T3SS_Flik_C"/>
    <property type="match status" value="1"/>
</dbReference>
<dbReference type="InterPro" id="IPR038610">
    <property type="entry name" value="FliK-like_C_sf"/>
</dbReference>
<dbReference type="EMBL" id="LFYT02000001">
    <property type="protein sequence ID" value="PVE44653.1"/>
    <property type="molecule type" value="Genomic_DNA"/>
</dbReference>
<feature type="domain" description="Flagellar hook-length control protein-like C-terminal" evidence="2">
    <location>
        <begin position="556"/>
        <end position="634"/>
    </location>
</feature>
<dbReference type="AlphaFoldDB" id="A0A2T7UIZ8"/>
<dbReference type="Proteomes" id="UP000037507">
    <property type="component" value="Unassembled WGS sequence"/>
</dbReference>
<dbReference type="Gene3D" id="3.30.750.140">
    <property type="match status" value="1"/>
</dbReference>
<proteinExistence type="predicted"/>
<reference evidence="3" key="1">
    <citation type="submission" date="2017-04" db="EMBL/GenBank/DDBJ databases">
        <title>Unexpected and diverse lifestyles within the genus Limnohabitans.</title>
        <authorList>
            <person name="Kasalicky V."/>
            <person name="Mehrshad M."/>
            <person name="Andrei S.-A."/>
            <person name="Salcher M."/>
            <person name="Kratochvilova H."/>
            <person name="Simek K."/>
            <person name="Ghai R."/>
        </authorList>
    </citation>
    <scope>NUCLEOTIDE SEQUENCE [LARGE SCALE GENOMIC DNA]</scope>
    <source>
        <strain evidence="3">II-D5</strain>
    </source>
</reference>
<dbReference type="Pfam" id="PF02120">
    <property type="entry name" value="Flg_hook"/>
    <property type="match status" value="1"/>
</dbReference>
<feature type="region of interest" description="Disordered" evidence="1">
    <location>
        <begin position="180"/>
        <end position="202"/>
    </location>
</feature>
<sequence length="681" mass="72217">MNVIATPTASLLKGANCSKTQPALSPSLPGDSSSFLQALEKLTSEPVSQTDFHGQIQSTLPTWASAVLQLEGASLTPSKQRDDTENDNPLASVADVVWLATWFQNHAPALEKVPAAETEIVSSNSFLSSPAPAPSNAPSTVPSTLPRPVTVSEGLDPAGMGATPKPLVMFSSELSSRIDASISDDPKQNPWGPADKPVNALTNAPMATPTRVADGLSLAPTFAFQTSSQSASTGLNLWDQKSPQNASSDSDNWRSTEVFFKALIVSGGSVKLGQSVGFKGLNDFSNDLSMPVRPGSAQVSLVPYIGQNLTHQTVGTEAVAQSHSPDAQSTSNLADALTQWVERNSPAQMPAPANASGDVSRSFPLPVMVSDRVQPAWMEAPSKPLPMIFSEFSSRIDEPISDDPKKSPWGAPDQPVKALTNAAIATPSRAADGLLPPPTSSIQTSSQPTSLGLNILEKTSPKNLSTDSDNWRSKEVFFKAPMDMGGSFKVGQSVGFKELNDFSNDLSMPVIPGSAQVSLDPHSGPNLVHQAVGTDAVAQSHSPDAQSTSNLADTVKQWVERSLQLAELTFSEAGQDGLQVRVELNGQEATVYFLTDHVQYRDAIESQIDYLSDRLADQGLKLAGSFVGQGSAQNSPHKQSAHSMLSRQHESETASAKVLSMDPVLREMKSVHHGQVLDVFA</sequence>
<feature type="region of interest" description="Disordered" evidence="1">
    <location>
        <begin position="627"/>
        <end position="653"/>
    </location>
</feature>
<feature type="compositionally biased region" description="Polar residues" evidence="1">
    <location>
        <begin position="628"/>
        <end position="646"/>
    </location>
</feature>
<accession>A0A2T7UIZ8</accession>
<feature type="region of interest" description="Disordered" evidence="1">
    <location>
        <begin position="429"/>
        <end position="452"/>
    </location>
</feature>
<feature type="compositionally biased region" description="Low complexity" evidence="1">
    <location>
        <begin position="126"/>
        <end position="144"/>
    </location>
</feature>
<comment type="caution">
    <text evidence="3">The sequence shown here is derived from an EMBL/GenBank/DDBJ whole genome shotgun (WGS) entry which is preliminary data.</text>
</comment>
<name>A0A2T7UIZ8_9BURK</name>
<gene>
    <name evidence="3" type="ORF">H663_001135</name>
</gene>
<evidence type="ECO:0000256" key="1">
    <source>
        <dbReference type="SAM" id="MobiDB-lite"/>
    </source>
</evidence>
<evidence type="ECO:0000313" key="3">
    <source>
        <dbReference type="EMBL" id="PVE44653.1"/>
    </source>
</evidence>
<feature type="region of interest" description="Disordered" evidence="1">
    <location>
        <begin position="126"/>
        <end position="166"/>
    </location>
</feature>
<dbReference type="RefSeq" id="WP_083451272.1">
    <property type="nucleotide sequence ID" value="NZ_LFYT02000001.1"/>
</dbReference>
<protein>
    <recommendedName>
        <fullName evidence="2">Flagellar hook-length control protein-like C-terminal domain-containing protein</fullName>
    </recommendedName>
</protein>
<dbReference type="STRING" id="1293045.H663_15400"/>
<evidence type="ECO:0000259" key="2">
    <source>
        <dbReference type="Pfam" id="PF02120"/>
    </source>
</evidence>